<proteinExistence type="predicted"/>
<dbReference type="OrthoDB" id="5079492at2759"/>
<evidence type="ECO:0000256" key="1">
    <source>
        <dbReference type="SAM" id="MobiDB-lite"/>
    </source>
</evidence>
<accession>A0A0P7BR52</accession>
<protein>
    <submittedName>
        <fullName evidence="2">Uncharacterized protein</fullName>
    </submittedName>
</protein>
<evidence type="ECO:0000313" key="3">
    <source>
        <dbReference type="Proteomes" id="UP000050424"/>
    </source>
</evidence>
<comment type="caution">
    <text evidence="2">The sequence shown here is derived from an EMBL/GenBank/DDBJ whole genome shotgun (WGS) entry which is preliminary data.</text>
</comment>
<sequence length="249" mass="26286">MRYHDFFSLVFDLRVRLGTLFVPKQTTAQPLAGPFTLDDPTSGHNPDNILKRQEESWATCGYVDGEPVTCNAGSCGLLVVFGRDNAYLGCCDVGGCVFPTACIEEGSADDSLTLECTESQSPVCATFTWPDYSAESYSCAKSSTTVTVTESTSYTTAYSTAEPPETTEPGETATEPGETASETSTVPGETISLPDETATEPGETRVSTGTEQRTVTITASSDPPVSTEKPEPPDGLESSGSPTARGTPR</sequence>
<gene>
    <name evidence="2" type="ORF">AK830_g3625</name>
</gene>
<dbReference type="EMBL" id="LKCW01000040">
    <property type="protein sequence ID" value="KPM42936.1"/>
    <property type="molecule type" value="Genomic_DNA"/>
</dbReference>
<feature type="compositionally biased region" description="Polar residues" evidence="1">
    <location>
        <begin position="238"/>
        <end position="249"/>
    </location>
</feature>
<keyword evidence="3" id="KW-1185">Reference proteome</keyword>
<organism evidence="2 3">
    <name type="scientific">Neonectria ditissima</name>
    <dbReference type="NCBI Taxonomy" id="78410"/>
    <lineage>
        <taxon>Eukaryota</taxon>
        <taxon>Fungi</taxon>
        <taxon>Dikarya</taxon>
        <taxon>Ascomycota</taxon>
        <taxon>Pezizomycotina</taxon>
        <taxon>Sordariomycetes</taxon>
        <taxon>Hypocreomycetidae</taxon>
        <taxon>Hypocreales</taxon>
        <taxon>Nectriaceae</taxon>
        <taxon>Neonectria</taxon>
    </lineage>
</organism>
<feature type="compositionally biased region" description="Low complexity" evidence="1">
    <location>
        <begin position="154"/>
        <end position="185"/>
    </location>
</feature>
<reference evidence="2 3" key="1">
    <citation type="submission" date="2015-09" db="EMBL/GenBank/DDBJ databases">
        <title>Draft genome of a European isolate of the apple canker pathogen Neonectria ditissima.</title>
        <authorList>
            <person name="Gomez-Cortecero A."/>
            <person name="Harrison R.J."/>
            <person name="Armitage A.D."/>
        </authorList>
    </citation>
    <scope>NUCLEOTIDE SEQUENCE [LARGE SCALE GENOMIC DNA]</scope>
    <source>
        <strain evidence="2 3">R09/05</strain>
    </source>
</reference>
<evidence type="ECO:0000313" key="2">
    <source>
        <dbReference type="EMBL" id="KPM42936.1"/>
    </source>
</evidence>
<dbReference type="Proteomes" id="UP000050424">
    <property type="component" value="Unassembled WGS sequence"/>
</dbReference>
<name>A0A0P7BR52_9HYPO</name>
<feature type="region of interest" description="Disordered" evidence="1">
    <location>
        <begin position="154"/>
        <end position="249"/>
    </location>
</feature>
<dbReference type="AlphaFoldDB" id="A0A0P7BR52"/>
<feature type="compositionally biased region" description="Polar residues" evidence="1">
    <location>
        <begin position="205"/>
        <end position="224"/>
    </location>
</feature>